<dbReference type="Gene3D" id="3.40.710.10">
    <property type="entry name" value="DD-peptidase/beta-lactamase superfamily"/>
    <property type="match status" value="1"/>
</dbReference>
<dbReference type="InterPro" id="IPR037532">
    <property type="entry name" value="FtsI_transpept"/>
</dbReference>
<comment type="similarity">
    <text evidence="16">Belongs to the transpeptidase family. FtsI subfamily.</text>
</comment>
<dbReference type="SUPFAM" id="SSF56519">
    <property type="entry name" value="Penicillin binding protein dimerisation domain"/>
    <property type="match status" value="1"/>
</dbReference>
<evidence type="ECO:0000256" key="8">
    <source>
        <dbReference type="ARBA" id="ARBA00022801"/>
    </source>
</evidence>
<evidence type="ECO:0000313" key="20">
    <source>
        <dbReference type="EMBL" id="MEK8088911.1"/>
    </source>
</evidence>
<evidence type="ECO:0000256" key="14">
    <source>
        <dbReference type="ARBA" id="ARBA00023306"/>
    </source>
</evidence>
<evidence type="ECO:0000256" key="10">
    <source>
        <dbReference type="ARBA" id="ARBA00022984"/>
    </source>
</evidence>
<comment type="function">
    <text evidence="16">Catalyzes cross-linking of the peptidoglycan cell wall at the division septum.</text>
</comment>
<evidence type="ECO:0000256" key="2">
    <source>
        <dbReference type="ARBA" id="ARBA00022475"/>
    </source>
</evidence>
<keyword evidence="4 16" id="KW-0132">Cell division</keyword>
<dbReference type="HAMAP" id="MF_02080">
    <property type="entry name" value="FtsI_transpept"/>
    <property type="match status" value="1"/>
</dbReference>
<dbReference type="InterPro" id="IPR036138">
    <property type="entry name" value="PBP_dimer_sf"/>
</dbReference>
<keyword evidence="3 16" id="KW-0997">Cell inner membrane</keyword>
<evidence type="ECO:0000256" key="17">
    <source>
        <dbReference type="SAM" id="MobiDB-lite"/>
    </source>
</evidence>
<dbReference type="EC" id="3.4.16.4" evidence="16"/>
<comment type="catalytic activity">
    <reaction evidence="16">
        <text>Preferential cleavage: (Ac)2-L-Lys-D-Ala-|-D-Ala. Also transpeptidation of peptidyl-alanyl moieties that are N-acyl substituents of D-alanine.</text>
        <dbReference type="EC" id="3.4.16.4"/>
    </reaction>
</comment>
<dbReference type="Pfam" id="PF00905">
    <property type="entry name" value="Transpeptidase"/>
    <property type="match status" value="1"/>
</dbReference>
<evidence type="ECO:0000256" key="6">
    <source>
        <dbReference type="ARBA" id="ARBA00022670"/>
    </source>
</evidence>
<keyword evidence="15 16" id="KW-0961">Cell wall biogenesis/degradation</keyword>
<evidence type="ECO:0000256" key="1">
    <source>
        <dbReference type="ARBA" id="ARBA00004370"/>
    </source>
</evidence>
<feature type="region of interest" description="Disordered" evidence="17">
    <location>
        <begin position="596"/>
        <end position="619"/>
    </location>
</feature>
<keyword evidence="9 16" id="KW-0133">Cell shape</keyword>
<dbReference type="Gene3D" id="3.90.1310.10">
    <property type="entry name" value="Penicillin-binding protein 2a (Domain 2)"/>
    <property type="match status" value="1"/>
</dbReference>
<feature type="domain" description="Penicillin-binding protein transpeptidase" evidence="18">
    <location>
        <begin position="278"/>
        <end position="575"/>
    </location>
</feature>
<comment type="caution">
    <text evidence="20">The sequence shown here is derived from an EMBL/GenBank/DDBJ whole genome shotgun (WGS) entry which is preliminary data.</text>
</comment>
<dbReference type="InterPro" id="IPR012338">
    <property type="entry name" value="Beta-lactam/transpept-like"/>
</dbReference>
<dbReference type="SUPFAM" id="SSF56601">
    <property type="entry name" value="beta-lactamase/transpeptidase-like"/>
    <property type="match status" value="1"/>
</dbReference>
<feature type="transmembrane region" description="Helical" evidence="16">
    <location>
        <begin position="47"/>
        <end position="66"/>
    </location>
</feature>
<keyword evidence="12 16" id="KW-0472">Membrane</keyword>
<keyword evidence="11 16" id="KW-1133">Transmembrane helix</keyword>
<evidence type="ECO:0000256" key="11">
    <source>
        <dbReference type="ARBA" id="ARBA00022989"/>
    </source>
</evidence>
<keyword evidence="10 16" id="KW-0573">Peptidoglycan synthesis</keyword>
<feature type="active site" description="Acyl-ester intermediate" evidence="16">
    <location>
        <position position="325"/>
    </location>
</feature>
<comment type="subcellular location">
    <subcellularLocation>
        <location evidence="16">Cell inner membrane</location>
        <topology evidence="16">Single-pass membrane protein</topology>
    </subcellularLocation>
    <subcellularLocation>
        <location evidence="1">Membrane</location>
    </subcellularLocation>
</comment>
<evidence type="ECO:0000256" key="9">
    <source>
        <dbReference type="ARBA" id="ARBA00022960"/>
    </source>
</evidence>
<dbReference type="PANTHER" id="PTHR30627">
    <property type="entry name" value="PEPTIDOGLYCAN D,D-TRANSPEPTIDASE"/>
    <property type="match status" value="1"/>
</dbReference>
<organism evidence="20 21">
    <name type="scientific">Thermithiobacillus plumbiphilus</name>
    <dbReference type="NCBI Taxonomy" id="1729899"/>
    <lineage>
        <taxon>Bacteria</taxon>
        <taxon>Pseudomonadati</taxon>
        <taxon>Pseudomonadota</taxon>
        <taxon>Acidithiobacillia</taxon>
        <taxon>Acidithiobacillales</taxon>
        <taxon>Thermithiobacillaceae</taxon>
        <taxon>Thermithiobacillus</taxon>
    </lineage>
</organism>
<evidence type="ECO:0000256" key="12">
    <source>
        <dbReference type="ARBA" id="ARBA00023136"/>
    </source>
</evidence>
<keyword evidence="6 16" id="KW-0645">Protease</keyword>
<keyword evidence="21" id="KW-1185">Reference proteome</keyword>
<keyword evidence="5 16" id="KW-0121">Carboxypeptidase</keyword>
<proteinExistence type="inferred from homology"/>
<protein>
    <recommendedName>
        <fullName evidence="16">Peptidoglycan D,D-transpeptidase FtsI</fullName>
        <ecNumber evidence="16">3.4.16.4</ecNumber>
    </recommendedName>
    <alternativeName>
        <fullName evidence="16">Penicillin-binding protein 3</fullName>
        <shortName evidence="16">PBP-3</shortName>
    </alternativeName>
</protein>
<keyword evidence="13 16" id="KW-0717">Septation</keyword>
<evidence type="ECO:0000256" key="13">
    <source>
        <dbReference type="ARBA" id="ARBA00023210"/>
    </source>
</evidence>
<feature type="compositionally biased region" description="Basic and acidic residues" evidence="17">
    <location>
        <begin position="1"/>
        <end position="31"/>
    </location>
</feature>
<dbReference type="Gene3D" id="1.10.150.770">
    <property type="match status" value="1"/>
</dbReference>
<name>A0ABU9D5T1_9PROT</name>
<feature type="region of interest" description="Disordered" evidence="17">
    <location>
        <begin position="1"/>
        <end position="43"/>
    </location>
</feature>
<evidence type="ECO:0000256" key="4">
    <source>
        <dbReference type="ARBA" id="ARBA00022618"/>
    </source>
</evidence>
<dbReference type="RefSeq" id="WP_341369978.1">
    <property type="nucleotide sequence ID" value="NZ_JBBPCO010000003.1"/>
</dbReference>
<evidence type="ECO:0000256" key="5">
    <source>
        <dbReference type="ARBA" id="ARBA00022645"/>
    </source>
</evidence>
<dbReference type="InterPro" id="IPR005311">
    <property type="entry name" value="PBP_dimer"/>
</dbReference>
<evidence type="ECO:0000313" key="21">
    <source>
        <dbReference type="Proteomes" id="UP001446205"/>
    </source>
</evidence>
<evidence type="ECO:0000256" key="7">
    <source>
        <dbReference type="ARBA" id="ARBA00022692"/>
    </source>
</evidence>
<keyword evidence="14 16" id="KW-0131">Cell cycle</keyword>
<comment type="pathway">
    <text evidence="16">Cell wall biogenesis; peptidoglycan biosynthesis.</text>
</comment>
<keyword evidence="2 16" id="KW-1003">Cell membrane</keyword>
<evidence type="ECO:0000256" key="16">
    <source>
        <dbReference type="HAMAP-Rule" id="MF_02080"/>
    </source>
</evidence>
<gene>
    <name evidence="16" type="primary">ftsI</name>
    <name evidence="20" type="ORF">WOB96_03950</name>
</gene>
<evidence type="ECO:0000256" key="15">
    <source>
        <dbReference type="ARBA" id="ARBA00023316"/>
    </source>
</evidence>
<keyword evidence="7 16" id="KW-0812">Transmembrane</keyword>
<accession>A0ABU9D5T1</accession>
<dbReference type="PANTHER" id="PTHR30627:SF1">
    <property type="entry name" value="PEPTIDOGLYCAN D,D-TRANSPEPTIDASE FTSI"/>
    <property type="match status" value="1"/>
</dbReference>
<feature type="domain" description="Penicillin-binding protein dimerisation" evidence="19">
    <location>
        <begin position="89"/>
        <end position="237"/>
    </location>
</feature>
<sequence length="619" mass="67065">MSQHDFKRYESGYRRGREERRAAPRGPDRRRSSSGATKAPVAGPGRAWATIGLICLAFVGMAYQAYDLQVKQVDFLREQGEHRYLRELPIPAMRGAIYDRNGEPLALSTPMRSIWVNPKEFTGSRERWPELAQALGMSNDRLAHLVRNPRASFVYVKRQVTPRLAEEIQALDIPGVYALKESRRFYPTGEVAGHLLGFTDVDDKGLEGIELAYNDWLQGRPGKMLAIRDNIGRWVTNLATVEPVKPGRPLTLSLDRRIQYLAYRELKAAVQKLRAKSGSVVVMDVKTGEILAMATQQGFNPNNRESSGPAQWRDRAVADAFEPGSTIKPFTIAAALESGAVRPESTFNCNYQSYRVGNANIRDDHPQGVLGLAGILMHSSNIGAAQVALKTPPEAFYRMLSNAGFGQVPGTGLPGESPGSLPGYQSWGVVERATLAFGYGLSASALQMTAAYAAIANGGTYYQPSIIRAGTANGAPGKRIMKPETARLLRLMLEGVVTPEGTGTNAMIPGYRVAGKTGTAHKARGGGYSANSYVSSFVGFAPASQPRIAIAVMINEPKGNYYGGLVAAPVFRQVMAGSLRMMSIAPDAASPLLLDSPKPRLVNAAEGDGKETEPWPQRG</sequence>
<dbReference type="InterPro" id="IPR050515">
    <property type="entry name" value="Beta-lactam/transpept"/>
</dbReference>
<dbReference type="Pfam" id="PF03717">
    <property type="entry name" value="PBP_dimer"/>
    <property type="match status" value="1"/>
</dbReference>
<evidence type="ECO:0000259" key="18">
    <source>
        <dbReference type="Pfam" id="PF00905"/>
    </source>
</evidence>
<dbReference type="InterPro" id="IPR001460">
    <property type="entry name" value="PCN-bd_Tpept"/>
</dbReference>
<keyword evidence="8 16" id="KW-0378">Hydrolase</keyword>
<dbReference type="Proteomes" id="UP001446205">
    <property type="component" value="Unassembled WGS sequence"/>
</dbReference>
<dbReference type="EMBL" id="JBBPCO010000003">
    <property type="protein sequence ID" value="MEK8088911.1"/>
    <property type="molecule type" value="Genomic_DNA"/>
</dbReference>
<dbReference type="Gene3D" id="3.30.450.330">
    <property type="match status" value="1"/>
</dbReference>
<reference evidence="20 21" key="1">
    <citation type="submission" date="2024-04" db="EMBL/GenBank/DDBJ databases">
        <authorList>
            <person name="Abashina T."/>
            <person name="Shaikin A."/>
        </authorList>
    </citation>
    <scope>NUCLEOTIDE SEQUENCE [LARGE SCALE GENOMIC DNA]</scope>
    <source>
        <strain evidence="20 21">AAFK</strain>
    </source>
</reference>
<evidence type="ECO:0000256" key="3">
    <source>
        <dbReference type="ARBA" id="ARBA00022519"/>
    </source>
</evidence>
<evidence type="ECO:0000259" key="19">
    <source>
        <dbReference type="Pfam" id="PF03717"/>
    </source>
</evidence>